<reference evidence="1 2" key="1">
    <citation type="submission" date="2014-04" db="EMBL/GenBank/DDBJ databases">
        <title>The Genome Sequence of Thermoanaerobaculum aquaticum MP-01, The First Cultivated Group 23 Acidobacterium.</title>
        <authorList>
            <person name="Stamps B.W."/>
            <person name="Losey N.A."/>
            <person name="Lawson P.A."/>
            <person name="Stevenson B.S."/>
        </authorList>
    </citation>
    <scope>NUCLEOTIDE SEQUENCE [LARGE SCALE GENOMIC DNA]</scope>
    <source>
        <strain evidence="1 2">MP-01</strain>
    </source>
</reference>
<name>A0A062XN86_9BACT</name>
<dbReference type="AlphaFoldDB" id="A0A062XN86"/>
<gene>
    <name evidence="1" type="ORF">EG19_01500</name>
</gene>
<dbReference type="Pfam" id="PF13489">
    <property type="entry name" value="Methyltransf_23"/>
    <property type="match status" value="1"/>
</dbReference>
<proteinExistence type="predicted"/>
<comment type="caution">
    <text evidence="1">The sequence shown here is derived from an EMBL/GenBank/DDBJ whole genome shotgun (WGS) entry which is preliminary data.</text>
</comment>
<dbReference type="CDD" id="cd02440">
    <property type="entry name" value="AdoMet_MTases"/>
    <property type="match status" value="1"/>
</dbReference>
<organism evidence="1 2">
    <name type="scientific">Thermoanaerobaculum aquaticum</name>
    <dbReference type="NCBI Taxonomy" id="1312852"/>
    <lineage>
        <taxon>Bacteria</taxon>
        <taxon>Pseudomonadati</taxon>
        <taxon>Acidobacteriota</taxon>
        <taxon>Thermoanaerobaculia</taxon>
        <taxon>Thermoanaerobaculales</taxon>
        <taxon>Thermoanaerobaculaceae</taxon>
        <taxon>Thermoanaerobaculum</taxon>
    </lineage>
</organism>
<dbReference type="EMBL" id="JMFG01000014">
    <property type="protein sequence ID" value="KDA54022.1"/>
    <property type="molecule type" value="Genomic_DNA"/>
</dbReference>
<dbReference type="Gene3D" id="3.40.50.150">
    <property type="entry name" value="Vaccinia Virus protein VP39"/>
    <property type="match status" value="1"/>
</dbReference>
<dbReference type="SUPFAM" id="SSF53335">
    <property type="entry name" value="S-adenosyl-L-methionine-dependent methyltransferases"/>
    <property type="match status" value="1"/>
</dbReference>
<evidence type="ECO:0008006" key="3">
    <source>
        <dbReference type="Google" id="ProtNLM"/>
    </source>
</evidence>
<dbReference type="Proteomes" id="UP000027284">
    <property type="component" value="Unassembled WGS sequence"/>
</dbReference>
<evidence type="ECO:0000313" key="1">
    <source>
        <dbReference type="EMBL" id="KDA54022.1"/>
    </source>
</evidence>
<dbReference type="STRING" id="1312852.EG19_01500"/>
<dbReference type="InterPro" id="IPR029063">
    <property type="entry name" value="SAM-dependent_MTases_sf"/>
</dbReference>
<sequence>MEPFEPPQDAEFDYLFRLRHREIAAVADDVVFARHLAGNGVSDEDLVLEVSSERVLVLRRTIEAMVAAIRGGAVCVTPFTLAEVNAQPPVYTLRGFEEEESRWLRRPTKEERAREALGPLTLWKGKDWKEGVDGTRVATVRVGLVHEFIDYYGETRSDVVPFIPTGAREILEIGCAKGLTGEYLQSRLGCRVTGVELNPVVAEEARKRLWKVVVGDVERVPIEGTFDVVLALELFEHLRDPFLFLERAKGWLRPGGVLILSTPNVGHWSVVWDLLQGRWDYLPIGLLCFTHLRFFTRKSLETLLHLGGWDDVVIYPQETGVPREIARALRKVKGVDWESLGISGFWVIARKNY</sequence>
<protein>
    <recommendedName>
        <fullName evidence="3">Class I SAM-dependent methyltransferase</fullName>
    </recommendedName>
</protein>
<keyword evidence="2" id="KW-1185">Reference proteome</keyword>
<evidence type="ECO:0000313" key="2">
    <source>
        <dbReference type="Proteomes" id="UP000027284"/>
    </source>
</evidence>
<dbReference type="PANTHER" id="PTHR43861">
    <property type="entry name" value="TRANS-ACONITATE 2-METHYLTRANSFERASE-RELATED"/>
    <property type="match status" value="1"/>
</dbReference>
<accession>A0A062XN86</accession>